<keyword evidence="2" id="KW-0472">Membrane</keyword>
<keyword evidence="2" id="KW-0812">Transmembrane</keyword>
<evidence type="ECO:0000313" key="3">
    <source>
        <dbReference type="EMBL" id="MCT9002334.1"/>
    </source>
</evidence>
<protein>
    <submittedName>
        <fullName evidence="3">Uncharacterized protein</fullName>
    </submittedName>
</protein>
<evidence type="ECO:0000256" key="2">
    <source>
        <dbReference type="SAM" id="Phobius"/>
    </source>
</evidence>
<feature type="region of interest" description="Disordered" evidence="1">
    <location>
        <begin position="1"/>
        <end position="53"/>
    </location>
</feature>
<evidence type="ECO:0000313" key="4">
    <source>
        <dbReference type="Proteomes" id="UP001300496"/>
    </source>
</evidence>
<comment type="caution">
    <text evidence="3">The sequence shown here is derived from an EMBL/GenBank/DDBJ whole genome shotgun (WGS) entry which is preliminary data.</text>
</comment>
<proteinExistence type="predicted"/>
<organism evidence="3 4">
    <name type="scientific">Microbacterium memoriense</name>
    <dbReference type="NCBI Taxonomy" id="2978350"/>
    <lineage>
        <taxon>Bacteria</taxon>
        <taxon>Bacillati</taxon>
        <taxon>Actinomycetota</taxon>
        <taxon>Actinomycetes</taxon>
        <taxon>Micrococcales</taxon>
        <taxon>Microbacteriaceae</taxon>
        <taxon>Microbacterium</taxon>
    </lineage>
</organism>
<evidence type="ECO:0000256" key="1">
    <source>
        <dbReference type="SAM" id="MobiDB-lite"/>
    </source>
</evidence>
<dbReference type="Proteomes" id="UP001300496">
    <property type="component" value="Unassembled WGS sequence"/>
</dbReference>
<name>A0ABT2PD39_9MICO</name>
<dbReference type="RefSeq" id="WP_261606869.1">
    <property type="nucleotide sequence ID" value="NZ_JAODOR010000009.1"/>
</dbReference>
<keyword evidence="4" id="KW-1185">Reference proteome</keyword>
<feature type="region of interest" description="Disordered" evidence="1">
    <location>
        <begin position="81"/>
        <end position="112"/>
    </location>
</feature>
<reference evidence="3 4" key="1">
    <citation type="journal article" date="2024" name="Int. J. Syst. Evol. Microbiol.">
        <title>Microbacterium memoriense sp. nov., a member of the Actinomycetota from marine beach sediment of the north coast of Portugal.</title>
        <authorList>
            <person name="Santos J.D.N.D."/>
            <person name="Klimek D."/>
            <person name="Calusinska M."/>
            <person name="Lobo-da-Cunha A."/>
            <person name="Catita J."/>
            <person name="Goncalves H."/>
            <person name="Gonzalez I."/>
            <person name="Lage O.M."/>
        </authorList>
    </citation>
    <scope>NUCLEOTIDE SEQUENCE [LARGE SCALE GENOMIC DNA]</scope>
    <source>
        <strain evidence="3 4">PMIC_1C1B</strain>
    </source>
</reference>
<sequence length="284" mass="30024">MSLDDLFGPQEPSEPEPAREPKKPREPRPPREPKPPREPRAAREPREPGEPRSRSTLILSIIAGILAVAVAVVVGIALTRPSDTAGTTQPNPVPPPPATSSTPSATPSVPATTSTLELSATGFTLQNEDGAEFTHSWADAAEPAIAALTAAIGAEPTTDVESGDSRTYAYTVYSWDGFRFADVLLSEGNKPRDQVDTPTYAAFSSNEVGDVKIVAEFGLNIGMSLADARALGPDGESTTAPPILFFGTDRDTFFVDGARTYGVRVVTDGTEVTDVIYRFTPPGG</sequence>
<feature type="compositionally biased region" description="Basic and acidic residues" evidence="1">
    <location>
        <begin position="16"/>
        <end position="53"/>
    </location>
</feature>
<accession>A0ABT2PD39</accession>
<feature type="compositionally biased region" description="Low complexity" evidence="1">
    <location>
        <begin position="99"/>
        <end position="112"/>
    </location>
</feature>
<dbReference type="EMBL" id="JAODOR010000009">
    <property type="protein sequence ID" value="MCT9002334.1"/>
    <property type="molecule type" value="Genomic_DNA"/>
</dbReference>
<gene>
    <name evidence="3" type="ORF">N4R40_08145</name>
</gene>
<feature type="transmembrane region" description="Helical" evidence="2">
    <location>
        <begin position="56"/>
        <end position="78"/>
    </location>
</feature>
<keyword evidence="2" id="KW-1133">Transmembrane helix</keyword>